<evidence type="ECO:0000256" key="6">
    <source>
        <dbReference type="ARBA" id="ARBA00022927"/>
    </source>
</evidence>
<dbReference type="AlphaFoldDB" id="A0A848ARP1"/>
<dbReference type="Pfam" id="PF03840">
    <property type="entry name" value="SecG"/>
    <property type="match status" value="1"/>
</dbReference>
<dbReference type="PRINTS" id="PR01651">
    <property type="entry name" value="SECGEXPORT"/>
</dbReference>
<reference evidence="12 13" key="1">
    <citation type="submission" date="2020-04" db="EMBL/GenBank/DDBJ databases">
        <authorList>
            <person name="Hitch T.C.A."/>
            <person name="Wylensek D."/>
            <person name="Clavel T."/>
        </authorList>
    </citation>
    <scope>NUCLEOTIDE SEQUENCE [LARGE SCALE GENOMIC DNA]</scope>
    <source>
        <strain evidence="12 13">COR2-253-APC-1A</strain>
    </source>
</reference>
<dbReference type="GO" id="GO:0043952">
    <property type="term" value="P:protein transport by the Sec complex"/>
    <property type="evidence" value="ECO:0007669"/>
    <property type="project" value="TreeGrafter"/>
</dbReference>
<organism evidence="12 13">
    <name type="scientific">Victivallis vadensis</name>
    <dbReference type="NCBI Taxonomy" id="172901"/>
    <lineage>
        <taxon>Bacteria</taxon>
        <taxon>Pseudomonadati</taxon>
        <taxon>Lentisphaerota</taxon>
        <taxon>Lentisphaeria</taxon>
        <taxon>Victivallales</taxon>
        <taxon>Victivallaceae</taxon>
        <taxon>Victivallis</taxon>
    </lineage>
</organism>
<comment type="caution">
    <text evidence="12">The sequence shown here is derived from an EMBL/GenBank/DDBJ whole genome shotgun (WGS) entry which is preliminary data.</text>
</comment>
<dbReference type="GO" id="GO:0015450">
    <property type="term" value="F:protein-transporting ATPase activity"/>
    <property type="evidence" value="ECO:0007669"/>
    <property type="project" value="UniProtKB-UniRule"/>
</dbReference>
<dbReference type="PANTHER" id="PTHR34182:SF1">
    <property type="entry name" value="PROTEIN-EXPORT MEMBRANE PROTEIN SECG"/>
    <property type="match status" value="1"/>
</dbReference>
<evidence type="ECO:0000256" key="10">
    <source>
        <dbReference type="RuleBase" id="RU365087"/>
    </source>
</evidence>
<protein>
    <recommendedName>
        <fullName evidence="10">Protein-export membrane protein SecG</fullName>
    </recommendedName>
</protein>
<evidence type="ECO:0000256" key="2">
    <source>
        <dbReference type="ARBA" id="ARBA00008445"/>
    </source>
</evidence>
<comment type="similarity">
    <text evidence="2 10">Belongs to the SecG family.</text>
</comment>
<keyword evidence="9 10" id="KW-0472">Membrane</keyword>
<dbReference type="GO" id="GO:0009306">
    <property type="term" value="P:protein secretion"/>
    <property type="evidence" value="ECO:0007669"/>
    <property type="project" value="UniProtKB-UniRule"/>
</dbReference>
<gene>
    <name evidence="12" type="primary">secG</name>
    <name evidence="12" type="ORF">HF882_05395</name>
</gene>
<dbReference type="RefSeq" id="WP_116884201.1">
    <property type="nucleotide sequence ID" value="NZ_CABMMC010000062.1"/>
</dbReference>
<feature type="transmembrane region" description="Helical" evidence="10">
    <location>
        <begin position="34"/>
        <end position="60"/>
    </location>
</feature>
<dbReference type="GeneID" id="78295503"/>
<evidence type="ECO:0000313" key="12">
    <source>
        <dbReference type="EMBL" id="NMD86015.1"/>
    </source>
</evidence>
<keyword evidence="4 10" id="KW-1003">Cell membrane</keyword>
<feature type="region of interest" description="Disordered" evidence="11">
    <location>
        <begin position="136"/>
        <end position="158"/>
    </location>
</feature>
<comment type="subcellular location">
    <subcellularLocation>
        <location evidence="1 10">Cell membrane</location>
        <topology evidence="1 10">Multi-pass membrane protein</topology>
    </subcellularLocation>
</comment>
<keyword evidence="6 10" id="KW-0653">Protein transport</keyword>
<keyword evidence="7 10" id="KW-1133">Transmembrane helix</keyword>
<name>A0A848ARP1_9BACT</name>
<keyword evidence="3 10" id="KW-0813">Transport</keyword>
<evidence type="ECO:0000313" key="13">
    <source>
        <dbReference type="Proteomes" id="UP000576225"/>
    </source>
</evidence>
<dbReference type="GO" id="GO:0005886">
    <property type="term" value="C:plasma membrane"/>
    <property type="evidence" value="ECO:0007669"/>
    <property type="project" value="UniProtKB-SubCell"/>
</dbReference>
<dbReference type="NCBIfam" id="TIGR00810">
    <property type="entry name" value="secG"/>
    <property type="match status" value="1"/>
</dbReference>
<evidence type="ECO:0000256" key="1">
    <source>
        <dbReference type="ARBA" id="ARBA00004651"/>
    </source>
</evidence>
<feature type="transmembrane region" description="Helical" evidence="10">
    <location>
        <begin position="91"/>
        <end position="110"/>
    </location>
</feature>
<keyword evidence="5 10" id="KW-0812">Transmembrane</keyword>
<dbReference type="InterPro" id="IPR004692">
    <property type="entry name" value="SecG"/>
</dbReference>
<dbReference type="Proteomes" id="UP000576225">
    <property type="component" value="Unassembled WGS sequence"/>
</dbReference>
<evidence type="ECO:0000256" key="4">
    <source>
        <dbReference type="ARBA" id="ARBA00022475"/>
    </source>
</evidence>
<evidence type="ECO:0000256" key="5">
    <source>
        <dbReference type="ARBA" id="ARBA00022692"/>
    </source>
</evidence>
<proteinExistence type="inferred from homology"/>
<dbReference type="PANTHER" id="PTHR34182">
    <property type="entry name" value="PROTEIN-EXPORT MEMBRANE PROTEIN SECG"/>
    <property type="match status" value="1"/>
</dbReference>
<comment type="function">
    <text evidence="10">Involved in protein export. Participates in an early event of protein translocation.</text>
</comment>
<evidence type="ECO:0000256" key="3">
    <source>
        <dbReference type="ARBA" id="ARBA00022448"/>
    </source>
</evidence>
<sequence>MTFAAAGVNIIKVLQMQPEPSTGGFGKRQVLKGLYMSTLTVLLYALVVVVALLLIGIILVQPSKSGGMGAAFGGVGESVFGAQAGSHLTKATVIMTAVFFLVTLVLASLIGHGVNKGTTDGVTAALESTAVSASAVAPEAQPEAPAAQSAAPQAAEQK</sequence>
<evidence type="ECO:0000256" key="7">
    <source>
        <dbReference type="ARBA" id="ARBA00022989"/>
    </source>
</evidence>
<accession>A0A848ARP1</accession>
<dbReference type="OrthoDB" id="10015531at2"/>
<evidence type="ECO:0000256" key="8">
    <source>
        <dbReference type="ARBA" id="ARBA00023010"/>
    </source>
</evidence>
<evidence type="ECO:0000256" key="11">
    <source>
        <dbReference type="SAM" id="MobiDB-lite"/>
    </source>
</evidence>
<dbReference type="EMBL" id="JABAEW010000007">
    <property type="protein sequence ID" value="NMD86015.1"/>
    <property type="molecule type" value="Genomic_DNA"/>
</dbReference>
<dbReference type="GO" id="GO:0065002">
    <property type="term" value="P:intracellular protein transmembrane transport"/>
    <property type="evidence" value="ECO:0007669"/>
    <property type="project" value="TreeGrafter"/>
</dbReference>
<keyword evidence="8 10" id="KW-0811">Translocation</keyword>
<evidence type="ECO:0000256" key="9">
    <source>
        <dbReference type="ARBA" id="ARBA00023136"/>
    </source>
</evidence>